<sequence length="309" mass="35011">MAGKKETTKNLKNPESEVVSDSETNDIVASDSEESESFEVSLKSELQKKIEKSRKIEANQLISESESEGEEDEEVEETEGEEEVEESEGEKVENVKKMRNIEGNQTSIPSKKGVGFEKPSTKSENHKREIISESESEGEEDEETEGEEEVEESGGEDVEESEGEKEENVKKMKKIERNNGCEKSKGKGNWKMSDKKGKGKGKEIDENVSESGMYKLPMRRISRIIKDDNPDMRITHEATFLINKATEKFLELFAREAYVCAFVDRKNLVAYNHLSSVVAKRSRLDFLSDFVPEKIKAEVALAKFSMKEK</sequence>
<dbReference type="Proteomes" id="UP001454036">
    <property type="component" value="Unassembled WGS sequence"/>
</dbReference>
<evidence type="ECO:0000259" key="4">
    <source>
        <dbReference type="Pfam" id="PF00808"/>
    </source>
</evidence>
<organism evidence="5 6">
    <name type="scientific">Lithospermum erythrorhizon</name>
    <name type="common">Purple gromwell</name>
    <name type="synonym">Lithospermum officinale var. erythrorhizon</name>
    <dbReference type="NCBI Taxonomy" id="34254"/>
    <lineage>
        <taxon>Eukaryota</taxon>
        <taxon>Viridiplantae</taxon>
        <taxon>Streptophyta</taxon>
        <taxon>Embryophyta</taxon>
        <taxon>Tracheophyta</taxon>
        <taxon>Spermatophyta</taxon>
        <taxon>Magnoliopsida</taxon>
        <taxon>eudicotyledons</taxon>
        <taxon>Gunneridae</taxon>
        <taxon>Pentapetalae</taxon>
        <taxon>asterids</taxon>
        <taxon>lamiids</taxon>
        <taxon>Boraginales</taxon>
        <taxon>Boraginaceae</taxon>
        <taxon>Boraginoideae</taxon>
        <taxon>Lithospermeae</taxon>
        <taxon>Lithospermum</taxon>
    </lineage>
</organism>
<dbReference type="AlphaFoldDB" id="A0AAV3R8I1"/>
<dbReference type="GO" id="GO:0046982">
    <property type="term" value="F:protein heterodimerization activity"/>
    <property type="evidence" value="ECO:0007669"/>
    <property type="project" value="InterPro"/>
</dbReference>
<dbReference type="Pfam" id="PF00808">
    <property type="entry name" value="CBFD_NFYB_HMF"/>
    <property type="match status" value="1"/>
</dbReference>
<name>A0AAV3R8I1_LITER</name>
<comment type="caution">
    <text evidence="5">The sequence shown here is derived from an EMBL/GenBank/DDBJ whole genome shotgun (WGS) entry which is preliminary data.</text>
</comment>
<feature type="domain" description="Transcription factor CBF/NF-Y/archaeal histone" evidence="4">
    <location>
        <begin position="215"/>
        <end position="278"/>
    </location>
</feature>
<proteinExistence type="predicted"/>
<evidence type="ECO:0000313" key="5">
    <source>
        <dbReference type="EMBL" id="GAA0171583.1"/>
    </source>
</evidence>
<keyword evidence="6" id="KW-1185">Reference proteome</keyword>
<dbReference type="InterPro" id="IPR050568">
    <property type="entry name" value="Transcr_DNA_Rep_Reg"/>
</dbReference>
<evidence type="ECO:0000256" key="1">
    <source>
        <dbReference type="ARBA" id="ARBA00004123"/>
    </source>
</evidence>
<dbReference type="InterPro" id="IPR003958">
    <property type="entry name" value="CBFA_NFYB_domain"/>
</dbReference>
<dbReference type="GO" id="GO:0006355">
    <property type="term" value="P:regulation of DNA-templated transcription"/>
    <property type="evidence" value="ECO:0007669"/>
    <property type="project" value="TreeGrafter"/>
</dbReference>
<feature type="compositionally biased region" description="Basic and acidic residues" evidence="3">
    <location>
        <begin position="166"/>
        <end position="185"/>
    </location>
</feature>
<dbReference type="PANTHER" id="PTHR10252">
    <property type="entry name" value="HISTONE-LIKE TRANSCRIPTION FACTOR CCAAT-RELATED"/>
    <property type="match status" value="1"/>
</dbReference>
<comment type="subcellular location">
    <subcellularLocation>
        <location evidence="1">Nucleus</location>
    </subcellularLocation>
</comment>
<protein>
    <submittedName>
        <fullName evidence="5">DNA-binding transcription factor</fullName>
    </submittedName>
</protein>
<keyword evidence="5" id="KW-0238">DNA-binding</keyword>
<dbReference type="PANTHER" id="PTHR10252:SF93">
    <property type="entry name" value="DNA POLYMERASE II SUBUNIT B3-1"/>
    <property type="match status" value="1"/>
</dbReference>
<keyword evidence="2" id="KW-0539">Nucleus</keyword>
<feature type="region of interest" description="Disordered" evidence="3">
    <location>
        <begin position="1"/>
        <end position="211"/>
    </location>
</feature>
<feature type="compositionally biased region" description="Basic and acidic residues" evidence="3">
    <location>
        <begin position="119"/>
        <end position="131"/>
    </location>
</feature>
<evidence type="ECO:0000313" key="6">
    <source>
        <dbReference type="Proteomes" id="UP001454036"/>
    </source>
</evidence>
<evidence type="ECO:0000256" key="3">
    <source>
        <dbReference type="SAM" id="MobiDB-lite"/>
    </source>
</evidence>
<dbReference type="EMBL" id="BAABME010007735">
    <property type="protein sequence ID" value="GAA0171583.1"/>
    <property type="molecule type" value="Genomic_DNA"/>
</dbReference>
<evidence type="ECO:0000256" key="2">
    <source>
        <dbReference type="ARBA" id="ARBA00023242"/>
    </source>
</evidence>
<feature type="compositionally biased region" description="Basic and acidic residues" evidence="3">
    <location>
        <begin position="192"/>
        <end position="205"/>
    </location>
</feature>
<feature type="compositionally biased region" description="Basic and acidic residues" evidence="3">
    <location>
        <begin position="1"/>
        <end position="15"/>
    </location>
</feature>
<dbReference type="SUPFAM" id="SSF47113">
    <property type="entry name" value="Histone-fold"/>
    <property type="match status" value="1"/>
</dbReference>
<accession>A0AAV3R8I1</accession>
<dbReference type="Gene3D" id="1.10.20.10">
    <property type="entry name" value="Histone, subunit A"/>
    <property type="match status" value="1"/>
</dbReference>
<dbReference type="InterPro" id="IPR009072">
    <property type="entry name" value="Histone-fold"/>
</dbReference>
<reference evidence="5 6" key="1">
    <citation type="submission" date="2024-01" db="EMBL/GenBank/DDBJ databases">
        <title>The complete chloroplast genome sequence of Lithospermum erythrorhizon: insights into the phylogenetic relationship among Boraginaceae species and the maternal lineages of purple gromwells.</title>
        <authorList>
            <person name="Okada T."/>
            <person name="Watanabe K."/>
        </authorList>
    </citation>
    <scope>NUCLEOTIDE SEQUENCE [LARGE SCALE GENOMIC DNA]</scope>
</reference>
<feature type="compositionally biased region" description="Basic and acidic residues" evidence="3">
    <location>
        <begin position="45"/>
        <end position="57"/>
    </location>
</feature>
<feature type="compositionally biased region" description="Basic and acidic residues" evidence="3">
    <location>
        <begin position="89"/>
        <end position="100"/>
    </location>
</feature>
<dbReference type="GO" id="GO:0000976">
    <property type="term" value="F:transcription cis-regulatory region binding"/>
    <property type="evidence" value="ECO:0007669"/>
    <property type="project" value="TreeGrafter"/>
</dbReference>
<feature type="compositionally biased region" description="Acidic residues" evidence="3">
    <location>
        <begin position="65"/>
        <end position="88"/>
    </location>
</feature>
<dbReference type="GO" id="GO:0005634">
    <property type="term" value="C:nucleus"/>
    <property type="evidence" value="ECO:0007669"/>
    <property type="project" value="UniProtKB-SubCell"/>
</dbReference>
<feature type="compositionally biased region" description="Acidic residues" evidence="3">
    <location>
        <begin position="132"/>
        <end position="165"/>
    </location>
</feature>
<gene>
    <name evidence="5" type="ORF">LIER_25578</name>
</gene>